<keyword evidence="2" id="KW-1185">Reference proteome</keyword>
<evidence type="ECO:0000313" key="2">
    <source>
        <dbReference type="Proteomes" id="UP000555564"/>
    </source>
</evidence>
<evidence type="ECO:0000313" key="1">
    <source>
        <dbReference type="EMBL" id="MBB6475533.1"/>
    </source>
</evidence>
<dbReference type="RefSeq" id="WP_184984928.1">
    <property type="nucleotide sequence ID" value="NZ_BAAALO010000081.1"/>
</dbReference>
<dbReference type="Proteomes" id="UP000555564">
    <property type="component" value="Unassembled WGS sequence"/>
</dbReference>
<proteinExistence type="predicted"/>
<comment type="caution">
    <text evidence="1">The sequence shown here is derived from an EMBL/GenBank/DDBJ whole genome shotgun (WGS) entry which is preliminary data.</text>
</comment>
<reference evidence="1 2" key="1">
    <citation type="submission" date="2020-08" db="EMBL/GenBank/DDBJ databases">
        <title>Sequencing the genomes of 1000 actinobacteria strains.</title>
        <authorList>
            <person name="Klenk H.-P."/>
        </authorList>
    </citation>
    <scope>NUCLEOTIDE SEQUENCE [LARGE SCALE GENOMIC DNA]</scope>
    <source>
        <strain evidence="1 2">DSM 44936</strain>
    </source>
</reference>
<protein>
    <submittedName>
        <fullName evidence="1">Uncharacterized protein</fullName>
    </submittedName>
</protein>
<sequence length="47" mass="4958">MTDPRPNPARVYAHAAARTLTGGPTSAPVVRADDATRDDVALARRQA</sequence>
<gene>
    <name evidence="1" type="ORF">BJ992_004964</name>
</gene>
<dbReference type="EMBL" id="JACHIU010000001">
    <property type="protein sequence ID" value="MBB6475533.1"/>
    <property type="molecule type" value="Genomic_DNA"/>
</dbReference>
<name>A0A7X0M876_9ACTN</name>
<accession>A0A7X0M876</accession>
<organism evidence="1 2">
    <name type="scientific">Sphaerisporangium rubeum</name>
    <dbReference type="NCBI Taxonomy" id="321317"/>
    <lineage>
        <taxon>Bacteria</taxon>
        <taxon>Bacillati</taxon>
        <taxon>Actinomycetota</taxon>
        <taxon>Actinomycetes</taxon>
        <taxon>Streptosporangiales</taxon>
        <taxon>Streptosporangiaceae</taxon>
        <taxon>Sphaerisporangium</taxon>
    </lineage>
</organism>
<dbReference type="AlphaFoldDB" id="A0A7X0M876"/>